<dbReference type="Proteomes" id="UP000594459">
    <property type="component" value="Chromosome"/>
</dbReference>
<gene>
    <name evidence="1" type="ORF">IRL76_10780</name>
</gene>
<evidence type="ECO:0000313" key="1">
    <source>
        <dbReference type="EMBL" id="QPC98335.1"/>
    </source>
</evidence>
<organism evidence="1 2">
    <name type="scientific">Qipengyuania soli</name>
    <dbReference type="NCBI Taxonomy" id="2782568"/>
    <lineage>
        <taxon>Bacteria</taxon>
        <taxon>Pseudomonadati</taxon>
        <taxon>Pseudomonadota</taxon>
        <taxon>Alphaproteobacteria</taxon>
        <taxon>Sphingomonadales</taxon>
        <taxon>Erythrobacteraceae</taxon>
        <taxon>Qipengyuania</taxon>
    </lineage>
</organism>
<sequence length="116" mass="13605">MIDIEIQNETHQTVFRIKVVTVPRIGEGIRLQEPTGSWASYDILDVWYQKADYGDVWMPYIHVRMTPDELKAVEMAKSNPMVDRSQAMPIEEFLKKFEGDREHETVKLNLDLTEDH</sequence>
<name>A0A7S8F3D9_9SPHN</name>
<dbReference type="RefSeq" id="WP_200981342.1">
    <property type="nucleotide sequence ID" value="NZ_CP064654.1"/>
</dbReference>
<dbReference type="AlphaFoldDB" id="A0A7S8F3D9"/>
<accession>A0A7S8F3D9</accession>
<reference evidence="1 2" key="1">
    <citation type="submission" date="2020-11" db="EMBL/GenBank/DDBJ databases">
        <title>The genome sequence of Erythrobacter sp. 6D36.</title>
        <authorList>
            <person name="Liu Y."/>
        </authorList>
    </citation>
    <scope>NUCLEOTIDE SEQUENCE [LARGE SCALE GENOMIC DNA]</scope>
    <source>
        <strain evidence="1 2">6D36</strain>
    </source>
</reference>
<evidence type="ECO:0000313" key="2">
    <source>
        <dbReference type="Proteomes" id="UP000594459"/>
    </source>
</evidence>
<dbReference type="EMBL" id="CP064654">
    <property type="protein sequence ID" value="QPC98335.1"/>
    <property type="molecule type" value="Genomic_DNA"/>
</dbReference>
<protein>
    <submittedName>
        <fullName evidence="1">Uncharacterized protein</fullName>
    </submittedName>
</protein>
<keyword evidence="2" id="KW-1185">Reference proteome</keyword>
<dbReference type="KEGG" id="qso:IRL76_10780"/>
<proteinExistence type="predicted"/>